<protein>
    <submittedName>
        <fullName evidence="2">Uncharacterized protein</fullName>
    </submittedName>
</protein>
<accession>A0ABD3GC91</accession>
<dbReference type="EMBL" id="JBJQOH010000008">
    <property type="protein sequence ID" value="KAL3676231.1"/>
    <property type="molecule type" value="Genomic_DNA"/>
</dbReference>
<dbReference type="AlphaFoldDB" id="A0ABD3GC91"/>
<evidence type="ECO:0000256" key="1">
    <source>
        <dbReference type="SAM" id="MobiDB-lite"/>
    </source>
</evidence>
<name>A0ABD3GC91_9MARC</name>
<comment type="caution">
    <text evidence="2">The sequence shown here is derived from an EMBL/GenBank/DDBJ whole genome shotgun (WGS) entry which is preliminary data.</text>
</comment>
<gene>
    <name evidence="2" type="ORF">R1sor_026179</name>
</gene>
<proteinExistence type="predicted"/>
<sequence>MPHIHPGAESFGRFLLEHIGVVHYKEEEQTRNHCIKGCVLVDLQEELPESIEIEDEETGPLTTKRVGRGRTQVVPKLKTPTTNSFDVPQVEDSDKEDLEGTKAQGKPISQAEPKSSQTGANENNETNTGMEVPPTGPERAIQHSVRTEEQKDNLGEPEAMDIIKEGH</sequence>
<evidence type="ECO:0000313" key="2">
    <source>
        <dbReference type="EMBL" id="KAL3676231.1"/>
    </source>
</evidence>
<feature type="compositionally biased region" description="Basic and acidic residues" evidence="1">
    <location>
        <begin position="145"/>
        <end position="154"/>
    </location>
</feature>
<reference evidence="2 3" key="1">
    <citation type="submission" date="2024-09" db="EMBL/GenBank/DDBJ databases">
        <title>Chromosome-scale assembly of Riccia sorocarpa.</title>
        <authorList>
            <person name="Paukszto L."/>
        </authorList>
    </citation>
    <scope>NUCLEOTIDE SEQUENCE [LARGE SCALE GENOMIC DNA]</scope>
    <source>
        <strain evidence="2">LP-2024</strain>
        <tissue evidence="2">Aerial parts of the thallus</tissue>
    </source>
</reference>
<organism evidence="2 3">
    <name type="scientific">Riccia sorocarpa</name>
    <dbReference type="NCBI Taxonomy" id="122646"/>
    <lineage>
        <taxon>Eukaryota</taxon>
        <taxon>Viridiplantae</taxon>
        <taxon>Streptophyta</taxon>
        <taxon>Embryophyta</taxon>
        <taxon>Marchantiophyta</taxon>
        <taxon>Marchantiopsida</taxon>
        <taxon>Marchantiidae</taxon>
        <taxon>Marchantiales</taxon>
        <taxon>Ricciaceae</taxon>
        <taxon>Riccia</taxon>
    </lineage>
</organism>
<feature type="region of interest" description="Disordered" evidence="1">
    <location>
        <begin position="51"/>
        <end position="167"/>
    </location>
</feature>
<evidence type="ECO:0000313" key="3">
    <source>
        <dbReference type="Proteomes" id="UP001633002"/>
    </source>
</evidence>
<dbReference type="Proteomes" id="UP001633002">
    <property type="component" value="Unassembled WGS sequence"/>
</dbReference>
<keyword evidence="3" id="KW-1185">Reference proteome</keyword>